<evidence type="ECO:0000256" key="1">
    <source>
        <dbReference type="ARBA" id="ARBA00022833"/>
    </source>
</evidence>
<keyword evidence="4" id="KW-1185">Reference proteome</keyword>
<dbReference type="GO" id="GO:0016811">
    <property type="term" value="F:hydrolase activity, acting on carbon-nitrogen (but not peptide) bonds, in linear amides"/>
    <property type="evidence" value="ECO:0007669"/>
    <property type="project" value="TreeGrafter"/>
</dbReference>
<protein>
    <submittedName>
        <fullName evidence="3">N-acetyl-1-D-myo-inosityl-2-amino-2-deoxy-alpha-D-glucopyranoside deacetylase MshB</fullName>
    </submittedName>
</protein>
<accession>A0A1R4III4</accession>
<gene>
    <name evidence="3" type="ORF">FM119_01975</name>
</gene>
<feature type="region of interest" description="Disordered" evidence="2">
    <location>
        <begin position="197"/>
        <end position="218"/>
    </location>
</feature>
<evidence type="ECO:0000313" key="3">
    <source>
        <dbReference type="EMBL" id="SJN19601.1"/>
    </source>
</evidence>
<dbReference type="OrthoDB" id="158614at2"/>
<proteinExistence type="predicted"/>
<dbReference type="Gene3D" id="3.40.50.10320">
    <property type="entry name" value="LmbE-like"/>
    <property type="match status" value="1"/>
</dbReference>
<keyword evidence="1" id="KW-0862">Zinc</keyword>
<evidence type="ECO:0000313" key="4">
    <source>
        <dbReference type="Proteomes" id="UP000196778"/>
    </source>
</evidence>
<dbReference type="AlphaFoldDB" id="A0A1R4III4"/>
<dbReference type="GO" id="GO:0016137">
    <property type="term" value="P:glycoside metabolic process"/>
    <property type="evidence" value="ECO:0007669"/>
    <property type="project" value="UniProtKB-ARBA"/>
</dbReference>
<organism evidence="3 4">
    <name type="scientific">Mycetocola reblochoni REB411</name>
    <dbReference type="NCBI Taxonomy" id="1255698"/>
    <lineage>
        <taxon>Bacteria</taxon>
        <taxon>Bacillati</taxon>
        <taxon>Actinomycetota</taxon>
        <taxon>Actinomycetes</taxon>
        <taxon>Micrococcales</taxon>
        <taxon>Microbacteriaceae</taxon>
        <taxon>Mycetocola</taxon>
    </lineage>
</organism>
<dbReference type="RefSeq" id="WP_087136014.1">
    <property type="nucleotide sequence ID" value="NZ_FUKR01000010.1"/>
</dbReference>
<dbReference type="InterPro" id="IPR024078">
    <property type="entry name" value="LmbE-like_dom_sf"/>
</dbReference>
<dbReference type="InterPro" id="IPR003737">
    <property type="entry name" value="GlcNAc_PI_deacetylase-related"/>
</dbReference>
<dbReference type="Proteomes" id="UP000196778">
    <property type="component" value="Unassembled WGS sequence"/>
</dbReference>
<dbReference type="PANTHER" id="PTHR12993">
    <property type="entry name" value="N-ACETYLGLUCOSAMINYL-PHOSPHATIDYLINOSITOL DE-N-ACETYLASE-RELATED"/>
    <property type="match status" value="1"/>
</dbReference>
<feature type="compositionally biased region" description="Low complexity" evidence="2">
    <location>
        <begin position="197"/>
        <end position="206"/>
    </location>
</feature>
<sequence>MTVPPLTSPAQLPGDPSRGVLVLNAHPDDETLSSGPLIAWLGERGVAVSLVTATRGERGEIVTGHADAVAASGGLRAHRQHELDLACAALGIRRRFVLGTPPARAAGLPPRAYSDSGMRWLRPGLAGPAADVTADALTAGDEDEQVADLLALIELLRPGLLVGDDEAGGYGHPDHRRCHRLLRAASAHSGVAAAAVGPAPGSAVAGTSDTSGHSGSVLVTPDDDGAIRAALRAHASQLTLDGNEVVHSGGQREPITTTAALRPL</sequence>
<reference evidence="4" key="1">
    <citation type="submission" date="2017-02" db="EMBL/GenBank/DDBJ databases">
        <authorList>
            <person name="Dridi B."/>
        </authorList>
    </citation>
    <scope>NUCLEOTIDE SEQUENCE [LARGE SCALE GENOMIC DNA]</scope>
    <source>
        <strain evidence="4">EB411</strain>
    </source>
</reference>
<name>A0A1R4III4_9MICO</name>
<dbReference type="PANTHER" id="PTHR12993:SF26">
    <property type="entry name" value="1D-MYO-INOSITOL 2-ACETAMIDO-2-DEOXY-ALPHA-D-GLUCOPYRANOSIDE DEACETYLASE"/>
    <property type="match status" value="1"/>
</dbReference>
<dbReference type="SUPFAM" id="SSF102588">
    <property type="entry name" value="LmbE-like"/>
    <property type="match status" value="1"/>
</dbReference>
<evidence type="ECO:0000256" key="2">
    <source>
        <dbReference type="SAM" id="MobiDB-lite"/>
    </source>
</evidence>
<dbReference type="EMBL" id="FUKR01000010">
    <property type="protein sequence ID" value="SJN19601.1"/>
    <property type="molecule type" value="Genomic_DNA"/>
</dbReference>
<dbReference type="Pfam" id="PF02585">
    <property type="entry name" value="PIG-L"/>
    <property type="match status" value="1"/>
</dbReference>